<dbReference type="GO" id="GO:0006310">
    <property type="term" value="P:DNA recombination"/>
    <property type="evidence" value="ECO:0007669"/>
    <property type="project" value="UniProtKB-KW"/>
</dbReference>
<dbReference type="Gene3D" id="1.10.443.10">
    <property type="entry name" value="Intergrase catalytic core"/>
    <property type="match status" value="1"/>
</dbReference>
<protein>
    <submittedName>
        <fullName evidence="2">Uncharacterized protein</fullName>
    </submittedName>
</protein>
<dbReference type="Proteomes" id="UP000236327">
    <property type="component" value="Unassembled WGS sequence"/>
</dbReference>
<dbReference type="GO" id="GO:0015074">
    <property type="term" value="P:DNA integration"/>
    <property type="evidence" value="ECO:0007669"/>
    <property type="project" value="InterPro"/>
</dbReference>
<gene>
    <name evidence="2" type="ORF">A8V01_05565</name>
</gene>
<evidence type="ECO:0000256" key="1">
    <source>
        <dbReference type="ARBA" id="ARBA00023172"/>
    </source>
</evidence>
<dbReference type="EMBL" id="LYMM01000040">
    <property type="protein sequence ID" value="PNU04071.1"/>
    <property type="molecule type" value="Genomic_DNA"/>
</dbReference>
<sequence length="199" mass="21685">MVASGARFWVPLIGLFTGMRLNEICQLDVSDVRILEGIACFVVTEESGIGTRDKSLKTKTSARIVPVHPVLHEIGFMNFAEKRKCSGEAKLFDDIPAGARGFRSIAFSRWFSRFLVSAGAKAPLTCYHSFRHGFRDAARNARIDRDIALTLGGWITSGSQSEAADSYGTGYRPHVLFEAISLIEYSGLDLSVLLHGGGG</sequence>
<name>A0A2K2FZ52_9SPHN</name>
<dbReference type="InterPro" id="IPR013762">
    <property type="entry name" value="Integrase-like_cat_sf"/>
</dbReference>
<dbReference type="AlphaFoldDB" id="A0A2K2FZ52"/>
<dbReference type="SUPFAM" id="SSF56349">
    <property type="entry name" value="DNA breaking-rejoining enzymes"/>
    <property type="match status" value="1"/>
</dbReference>
<organism evidence="2 3">
    <name type="scientific">Novosphingobium guangzhouense</name>
    <dbReference type="NCBI Taxonomy" id="1850347"/>
    <lineage>
        <taxon>Bacteria</taxon>
        <taxon>Pseudomonadati</taxon>
        <taxon>Pseudomonadota</taxon>
        <taxon>Alphaproteobacteria</taxon>
        <taxon>Sphingomonadales</taxon>
        <taxon>Sphingomonadaceae</taxon>
        <taxon>Novosphingobium</taxon>
    </lineage>
</organism>
<dbReference type="CDD" id="cd01184">
    <property type="entry name" value="INT_C_like_1"/>
    <property type="match status" value="1"/>
</dbReference>
<keyword evidence="1" id="KW-0233">DNA recombination</keyword>
<dbReference type="InterPro" id="IPR011010">
    <property type="entry name" value="DNA_brk_join_enz"/>
</dbReference>
<accession>A0A2K2FZ52</accession>
<proteinExistence type="predicted"/>
<evidence type="ECO:0000313" key="3">
    <source>
        <dbReference type="Proteomes" id="UP000236327"/>
    </source>
</evidence>
<dbReference type="GO" id="GO:0003677">
    <property type="term" value="F:DNA binding"/>
    <property type="evidence" value="ECO:0007669"/>
    <property type="project" value="InterPro"/>
</dbReference>
<evidence type="ECO:0000313" key="2">
    <source>
        <dbReference type="EMBL" id="PNU04071.1"/>
    </source>
</evidence>
<keyword evidence="3" id="KW-1185">Reference proteome</keyword>
<comment type="caution">
    <text evidence="2">The sequence shown here is derived from an EMBL/GenBank/DDBJ whole genome shotgun (WGS) entry which is preliminary data.</text>
</comment>
<reference evidence="2 3" key="1">
    <citation type="submission" date="2016-05" db="EMBL/GenBank/DDBJ databases">
        <title>Complete genome sequence of Novosphingobium guangzhouense SA925(T).</title>
        <authorList>
            <person name="Sha S."/>
        </authorList>
    </citation>
    <scope>NUCLEOTIDE SEQUENCE [LARGE SCALE GENOMIC DNA]</scope>
    <source>
        <strain evidence="2 3">SA925</strain>
    </source>
</reference>